<evidence type="ECO:0000313" key="1">
    <source>
        <dbReference type="EMBL" id="AKJ03250.1"/>
    </source>
</evidence>
<reference evidence="1 2" key="1">
    <citation type="submission" date="2015-05" db="EMBL/GenBank/DDBJ databases">
        <title>Genome assembly of Archangium gephyra DSM 2261.</title>
        <authorList>
            <person name="Sharma G."/>
            <person name="Subramanian S."/>
        </authorList>
    </citation>
    <scope>NUCLEOTIDE SEQUENCE [LARGE SCALE GENOMIC DNA]</scope>
    <source>
        <strain evidence="1 2">DSM 2261</strain>
    </source>
</reference>
<organism evidence="1 2">
    <name type="scientific">Archangium gephyra</name>
    <dbReference type="NCBI Taxonomy" id="48"/>
    <lineage>
        <taxon>Bacteria</taxon>
        <taxon>Pseudomonadati</taxon>
        <taxon>Myxococcota</taxon>
        <taxon>Myxococcia</taxon>
        <taxon>Myxococcales</taxon>
        <taxon>Cystobacterineae</taxon>
        <taxon>Archangiaceae</taxon>
        <taxon>Archangium</taxon>
    </lineage>
</organism>
<proteinExistence type="predicted"/>
<dbReference type="Proteomes" id="UP000035579">
    <property type="component" value="Chromosome"/>
</dbReference>
<dbReference type="AlphaFoldDB" id="A0AAC8Q8W2"/>
<gene>
    <name evidence="1" type="ORF">AA314_04876</name>
</gene>
<accession>A0AAC8Q8W2</accession>
<dbReference type="EMBL" id="CP011509">
    <property type="protein sequence ID" value="AKJ03250.1"/>
    <property type="molecule type" value="Genomic_DNA"/>
</dbReference>
<evidence type="ECO:0000313" key="2">
    <source>
        <dbReference type="Proteomes" id="UP000035579"/>
    </source>
</evidence>
<protein>
    <submittedName>
        <fullName evidence="1">Uncharacterized protein</fullName>
    </submittedName>
</protein>
<sequence length="57" mass="6236">MVRREWPGQFGIVVEGLAKNPSGTVAESWHAPTVAEKMDTTVEELRAALEGAPWVVM</sequence>
<dbReference type="KEGG" id="age:AA314_04876"/>
<name>A0AAC8Q8W2_9BACT</name>